<dbReference type="NCBIfam" id="NF012200">
    <property type="entry name" value="choice_anch_D"/>
    <property type="match status" value="1"/>
</dbReference>
<gene>
    <name evidence="7" type="ORF">ACU52_10435</name>
</gene>
<dbReference type="Proteomes" id="UP000036951">
    <property type="component" value="Unassembled WGS sequence"/>
</dbReference>
<feature type="domain" description="HYDIN/VesB/CFA65-like Ig-like" evidence="6">
    <location>
        <begin position="200"/>
        <end position="288"/>
    </location>
</feature>
<accession>A0A8E1QWJ1</accession>
<dbReference type="NCBIfam" id="NF038128">
    <property type="entry name" value="choice_anch_J"/>
    <property type="match status" value="1"/>
</dbReference>
<keyword evidence="3" id="KW-0963">Cytoplasm</keyword>
<keyword evidence="8" id="KW-1185">Reference proteome</keyword>
<keyword evidence="5" id="KW-0966">Cell projection</keyword>
<dbReference type="Pfam" id="PF22544">
    <property type="entry name" value="HYDIN_VesB_CFA65-like_Ig"/>
    <property type="match status" value="1"/>
</dbReference>
<dbReference type="GO" id="GO:0005737">
    <property type="term" value="C:cytoplasm"/>
    <property type="evidence" value="ECO:0007669"/>
    <property type="project" value="UniProtKB-SubCell"/>
</dbReference>
<dbReference type="SUPFAM" id="SSF49899">
    <property type="entry name" value="Concanavalin A-like lectins/glucanases"/>
    <property type="match status" value="1"/>
</dbReference>
<evidence type="ECO:0000256" key="1">
    <source>
        <dbReference type="ARBA" id="ARBA00004138"/>
    </source>
</evidence>
<comment type="subcellular location">
    <subcellularLocation>
        <location evidence="1">Cell projection</location>
        <location evidence="1">Cilium</location>
    </subcellularLocation>
    <subcellularLocation>
        <location evidence="2">Cytoplasm</location>
    </subcellularLocation>
</comment>
<dbReference type="Gene3D" id="2.60.120.200">
    <property type="match status" value="1"/>
</dbReference>
<dbReference type="InterPro" id="IPR013783">
    <property type="entry name" value="Ig-like_fold"/>
</dbReference>
<evidence type="ECO:0000256" key="3">
    <source>
        <dbReference type="ARBA" id="ARBA00022490"/>
    </source>
</evidence>
<keyword evidence="4" id="KW-0969">Cilium</keyword>
<organism evidence="7 8">
    <name type="scientific">Xylanibacter rarus</name>
    <dbReference type="NCBI Taxonomy" id="1676614"/>
    <lineage>
        <taxon>Bacteria</taxon>
        <taxon>Pseudomonadati</taxon>
        <taxon>Bacteroidota</taxon>
        <taxon>Bacteroidia</taxon>
        <taxon>Bacteroidales</taxon>
        <taxon>Prevotellaceae</taxon>
        <taxon>Xylanibacter</taxon>
    </lineage>
</organism>
<name>A0A8E1QWJ1_9BACT</name>
<evidence type="ECO:0000259" key="6">
    <source>
        <dbReference type="Pfam" id="PF22544"/>
    </source>
</evidence>
<dbReference type="GO" id="GO:0004553">
    <property type="term" value="F:hydrolase activity, hydrolyzing O-glycosyl compounds"/>
    <property type="evidence" value="ECO:0007669"/>
    <property type="project" value="UniProtKB-ARBA"/>
</dbReference>
<dbReference type="AlphaFoldDB" id="A0A8E1QWJ1"/>
<evidence type="ECO:0000256" key="5">
    <source>
        <dbReference type="ARBA" id="ARBA00023273"/>
    </source>
</evidence>
<dbReference type="GO" id="GO:0005975">
    <property type="term" value="P:carbohydrate metabolic process"/>
    <property type="evidence" value="ECO:0007669"/>
    <property type="project" value="UniProtKB-ARBA"/>
</dbReference>
<dbReference type="InterPro" id="IPR013320">
    <property type="entry name" value="ConA-like_dom_sf"/>
</dbReference>
<evidence type="ECO:0000256" key="4">
    <source>
        <dbReference type="ARBA" id="ARBA00023069"/>
    </source>
</evidence>
<proteinExistence type="predicted"/>
<sequence length="1006" mass="110378">MRLHEPTDSVEQPVKLTKKKVDTRLTAPKAEAVYPGDEYLMRAYSVFDPQTGDNIFIEGGKLTTYPVYIQLDDNSGEAKITNLINMSSPSTITGIWDKDANTITVNTPSYWTDPYKECAIIGKDGDYDLFLQAGDMYGIGYWESYDALVMDVSSDRNTITLRQDFAASLLAYDDYFGYYDGGFNSIFFDGKMFKKGEGPNIIADRDELDFGRCFVGGTVEKAIGIVNTGTEAAEYVVDVSSDELTIENPSGNLGSGESATINIKFTPKEAKQFTGTITLSTDNGDKTVNVVANVEDVPDYKKITSEGSDIVTYNTSLDYPWLLTDTIEQQTVAVTTNQGEGMTSSTLYATITVPQGKKVVASWDAVYDPRFSSYDEFHVDCDDKNVVIYDEQGEQNVKGSVEIAPGSHTLSFSYKKDLMVNTGAVKYGKDYVYLRDLKYQIVDYKAADASISSDNLDMRRYFLNLDTVEDADSSITIKNEGSDSLIIKGIKNSTNFSATVSKDKLGEFESVPVKITFLANAVGTYQGDVTLQTSAGDYTIHCKALVETPYDYSKIVDEGDFLFISDRDIPFVVDGNTTYNGNDNPNDSIESYSSLGCFFTVPQGKIGVLRWEGTVDGTDDDYAMFTIDDALYAEVLEGDSVDGSYRIATPALTYLKPGMHYVVFAFCTNGDGKAKLTNRYTISHLKLQLFDNLNGVTIWEGETVNMPETYPGHYSTATVNVLNLSDTQMELGDINGNGAFTGQSDPDGWNYAIQYGVVPIKVVFTPTAKGEQNGDVTIKTSNGDVVLKCNAKALDTSNLIYFDDFESMVGWSILNNDYDNIKWQTEGGNTGKFADLGGGILKFNANMINEQANDYIVSPMMTIPENGATLTFLRSVRSANANTVSYSVKVGEGTDPSTFTTVFTEDEEPISYKPVTIDLKEFAGKNVHIAFYTDAQPKSGLLQIDNVTVTSGTSTGISDTISDAFGKNTIRYTIDGKKADKNSKGIIIEKSVDGTGHNVVRKQIIR</sequence>
<evidence type="ECO:0000313" key="7">
    <source>
        <dbReference type="EMBL" id="KOO68011.1"/>
    </source>
</evidence>
<dbReference type="InterPro" id="IPR053879">
    <property type="entry name" value="HYDIN_VesB_CFA65-like_Ig"/>
</dbReference>
<dbReference type="EMBL" id="LFQU01000020">
    <property type="protein sequence ID" value="KOO68011.1"/>
    <property type="molecule type" value="Genomic_DNA"/>
</dbReference>
<dbReference type="Gene3D" id="2.60.40.10">
    <property type="entry name" value="Immunoglobulins"/>
    <property type="match status" value="2"/>
</dbReference>
<protein>
    <recommendedName>
        <fullName evidence="6">HYDIN/VesB/CFA65-like Ig-like domain-containing protein</fullName>
    </recommendedName>
</protein>
<reference evidence="7 8" key="1">
    <citation type="submission" date="2015-06" db="EMBL/GenBank/DDBJ databases">
        <title>Prevotella sp. 109, sp. nov., a novel member of the family Prevotellaceae isolated from human faeces.</title>
        <authorList>
            <person name="Shkoporov A.N."/>
            <person name="Chaplin A.V."/>
            <person name="Kafarskaia L.I."/>
            <person name="Efimov B.A."/>
        </authorList>
    </citation>
    <scope>NUCLEOTIDE SEQUENCE [LARGE SCALE GENOMIC DNA]</scope>
    <source>
        <strain evidence="7 8">109</strain>
    </source>
</reference>
<comment type="caution">
    <text evidence="7">The sequence shown here is derived from an EMBL/GenBank/DDBJ whole genome shotgun (WGS) entry which is preliminary data.</text>
</comment>
<evidence type="ECO:0000256" key="2">
    <source>
        <dbReference type="ARBA" id="ARBA00004496"/>
    </source>
</evidence>
<evidence type="ECO:0000313" key="8">
    <source>
        <dbReference type="Proteomes" id="UP000036951"/>
    </source>
</evidence>